<evidence type="ECO:0000313" key="4">
    <source>
        <dbReference type="EMBL" id="MBX0296686.1"/>
    </source>
</evidence>
<keyword evidence="2" id="KW-0472">Membrane</keyword>
<keyword evidence="2" id="KW-0812">Transmembrane</keyword>
<dbReference type="Gene3D" id="2.160.20.80">
    <property type="entry name" value="E3 ubiquitin-protein ligase SopA"/>
    <property type="match status" value="1"/>
</dbReference>
<feature type="region of interest" description="Disordered" evidence="1">
    <location>
        <begin position="18"/>
        <end position="38"/>
    </location>
</feature>
<organism evidence="4 5">
    <name type="scientific">Haloarcula nitratireducens</name>
    <dbReference type="NCBI Taxonomy" id="2487749"/>
    <lineage>
        <taxon>Archaea</taxon>
        <taxon>Methanobacteriati</taxon>
        <taxon>Methanobacteriota</taxon>
        <taxon>Stenosarchaea group</taxon>
        <taxon>Halobacteria</taxon>
        <taxon>Halobacteriales</taxon>
        <taxon>Haloarculaceae</taxon>
        <taxon>Haloarcula</taxon>
    </lineage>
</organism>
<dbReference type="Proteomes" id="UP001430455">
    <property type="component" value="Unassembled WGS sequence"/>
</dbReference>
<dbReference type="Pfam" id="PF07885">
    <property type="entry name" value="Ion_trans_2"/>
    <property type="match status" value="1"/>
</dbReference>
<feature type="compositionally biased region" description="Basic and acidic residues" evidence="1">
    <location>
        <begin position="21"/>
        <end position="34"/>
    </location>
</feature>
<keyword evidence="5" id="KW-1185">Reference proteome</keyword>
<name>A0AAW4PFN7_9EURY</name>
<evidence type="ECO:0000313" key="5">
    <source>
        <dbReference type="Proteomes" id="UP001430455"/>
    </source>
</evidence>
<comment type="caution">
    <text evidence="4">The sequence shown here is derived from an EMBL/GenBank/DDBJ whole genome shotgun (WGS) entry which is preliminary data.</text>
</comment>
<dbReference type="SUPFAM" id="SSF81324">
    <property type="entry name" value="Voltage-gated potassium channels"/>
    <property type="match status" value="1"/>
</dbReference>
<evidence type="ECO:0000256" key="2">
    <source>
        <dbReference type="SAM" id="Phobius"/>
    </source>
</evidence>
<evidence type="ECO:0000259" key="3">
    <source>
        <dbReference type="Pfam" id="PF07885"/>
    </source>
</evidence>
<sequence>MGSSSGCTHTVELAEIADEWSSEKPSDHLSHDDPGVQDGTWHCPRESLDDFDKCVFHLSPAERPDNINISQEFLTQLAEANTIKEPHRRRRHQQFIDVEFNQFNLRGQVIGKSGRSYVDFRYSRFANVDCSRAEFRQRMLFSHCTFVGRDDIDPQIEDPTTRYDFSDIKSILFRSVDFHSSVKFTQSRFEGPVRFHSNQYDRYVSFKGVNFQYPADFEMSEFSRMAAFQGAEFQSGARMCATKFDAYAWFAEHYAGGPMFWYGSRFRNDATFDDAVFADTVSFEQVSFEFTAEFFDVQVTGELNCEGMRADTVFFEPEPTGEIQYINFVEAEINGGEIEQPRSGAAVYDFTDSVLGDVLFTDERSRHLLGWIKFHRTRFDGFDFSDSDDLDPAAANYCIHQLADEARAVVTGSDTTSTHEDLVTTYVYAKNASSEAGNSVAAGSFFYWEMLYRRKGHWDRMFSEERSMLHRIYDFTHWVRNGLMGMITGYGEHPDRVVYTSIGTILLFSGIYATSETVLPSTSFVAALVFSIQSFVTLIFGDVTAGTSVLTRFFSSIQGFLGAFLIALFVFTLTRRVHR</sequence>
<protein>
    <recommendedName>
        <fullName evidence="3">Potassium channel domain-containing protein</fullName>
    </recommendedName>
</protein>
<reference evidence="4 5" key="1">
    <citation type="submission" date="2021-06" db="EMBL/GenBank/DDBJ databases">
        <title>Halomicroarcula sp. a new haloarchaeum isolated from saline soil.</title>
        <authorList>
            <person name="Duran-Viseras A."/>
            <person name="Sanchez-Porro C."/>
            <person name="Ventosa A."/>
        </authorList>
    </citation>
    <scope>NUCLEOTIDE SEQUENCE [LARGE SCALE GENOMIC DNA]</scope>
    <source>
        <strain evidence="4 5">F27</strain>
    </source>
</reference>
<gene>
    <name evidence="4" type="ORF">EGH23_17550</name>
</gene>
<feature type="domain" description="Potassium channel" evidence="3">
    <location>
        <begin position="504"/>
        <end position="577"/>
    </location>
</feature>
<dbReference type="EMBL" id="RKLT01000009">
    <property type="protein sequence ID" value="MBX0296686.1"/>
    <property type="molecule type" value="Genomic_DNA"/>
</dbReference>
<proteinExistence type="predicted"/>
<keyword evidence="2" id="KW-1133">Transmembrane helix</keyword>
<dbReference type="RefSeq" id="WP_220581279.1">
    <property type="nucleotide sequence ID" value="NZ_RKLT01000009.1"/>
</dbReference>
<dbReference type="AlphaFoldDB" id="A0AAW4PFN7"/>
<feature type="transmembrane region" description="Helical" evidence="2">
    <location>
        <begin position="497"/>
        <end position="515"/>
    </location>
</feature>
<accession>A0AAW4PFN7</accession>
<dbReference type="InterPro" id="IPR013099">
    <property type="entry name" value="K_chnl_dom"/>
</dbReference>
<feature type="transmembrane region" description="Helical" evidence="2">
    <location>
        <begin position="553"/>
        <end position="573"/>
    </location>
</feature>
<evidence type="ECO:0000256" key="1">
    <source>
        <dbReference type="SAM" id="MobiDB-lite"/>
    </source>
</evidence>
<feature type="transmembrane region" description="Helical" evidence="2">
    <location>
        <begin position="522"/>
        <end position="541"/>
    </location>
</feature>